<dbReference type="SUPFAM" id="SSF55874">
    <property type="entry name" value="ATPase domain of HSP90 chaperone/DNA topoisomerase II/histidine kinase"/>
    <property type="match status" value="1"/>
</dbReference>
<dbReference type="EMBL" id="CP048836">
    <property type="protein sequence ID" value="QID18302.1"/>
    <property type="molecule type" value="Genomic_DNA"/>
</dbReference>
<evidence type="ECO:0000313" key="21">
    <source>
        <dbReference type="EMBL" id="QID18302.1"/>
    </source>
</evidence>
<dbReference type="PANTHER" id="PTHR45339:SF5">
    <property type="entry name" value="HISTIDINE KINASE"/>
    <property type="match status" value="1"/>
</dbReference>
<dbReference type="Pfam" id="PF08447">
    <property type="entry name" value="PAS_3"/>
    <property type="match status" value="1"/>
</dbReference>
<feature type="domain" description="Histidine kinase" evidence="16">
    <location>
        <begin position="773"/>
        <end position="993"/>
    </location>
</feature>
<evidence type="ECO:0000256" key="11">
    <source>
        <dbReference type="ARBA" id="ARBA00064003"/>
    </source>
</evidence>
<evidence type="ECO:0000259" key="17">
    <source>
        <dbReference type="PROSITE" id="PS50110"/>
    </source>
</evidence>
<dbReference type="InterPro" id="IPR003660">
    <property type="entry name" value="HAMP_dom"/>
</dbReference>
<dbReference type="InterPro" id="IPR001610">
    <property type="entry name" value="PAC"/>
</dbReference>
<dbReference type="InterPro" id="IPR001789">
    <property type="entry name" value="Sig_transdc_resp-reg_receiver"/>
</dbReference>
<gene>
    <name evidence="21" type="ORF">G3580_12045</name>
</gene>
<evidence type="ECO:0000256" key="12">
    <source>
        <dbReference type="ARBA" id="ARBA00068150"/>
    </source>
</evidence>
<dbReference type="Pfam" id="PF00072">
    <property type="entry name" value="Response_reg"/>
    <property type="match status" value="1"/>
</dbReference>
<dbReference type="Pfam" id="PF13426">
    <property type="entry name" value="PAS_9"/>
    <property type="match status" value="1"/>
</dbReference>
<keyword evidence="5" id="KW-0808">Transferase</keyword>
<dbReference type="FunFam" id="1.10.287.130:FF:000002">
    <property type="entry name" value="Two-component osmosensing histidine kinase"/>
    <property type="match status" value="1"/>
</dbReference>
<evidence type="ECO:0000256" key="3">
    <source>
        <dbReference type="ARBA" id="ARBA00012438"/>
    </source>
</evidence>
<proteinExistence type="predicted"/>
<dbReference type="InterPro" id="IPR003594">
    <property type="entry name" value="HATPase_dom"/>
</dbReference>
<dbReference type="Gene3D" id="1.10.287.130">
    <property type="match status" value="1"/>
</dbReference>
<dbReference type="PRINTS" id="PR00344">
    <property type="entry name" value="BCTRLSENSOR"/>
</dbReference>
<comment type="subunit">
    <text evidence="11">At low DSF concentrations, interacts with RpfF.</text>
</comment>
<dbReference type="CDD" id="cd17546">
    <property type="entry name" value="REC_hyHK_CKI1_RcsC-like"/>
    <property type="match status" value="1"/>
</dbReference>
<dbReference type="CDD" id="cd16922">
    <property type="entry name" value="HATPase_EvgS-ArcB-TorS-like"/>
    <property type="match status" value="1"/>
</dbReference>
<keyword evidence="15" id="KW-0175">Coiled coil</keyword>
<evidence type="ECO:0000256" key="8">
    <source>
        <dbReference type="ARBA" id="ARBA00022840"/>
    </source>
</evidence>
<dbReference type="InterPro" id="IPR003661">
    <property type="entry name" value="HisK_dim/P_dom"/>
</dbReference>
<keyword evidence="7" id="KW-0418">Kinase</keyword>
<evidence type="ECO:0000256" key="1">
    <source>
        <dbReference type="ARBA" id="ARBA00000085"/>
    </source>
</evidence>
<dbReference type="NCBIfam" id="TIGR00229">
    <property type="entry name" value="sensory_box"/>
    <property type="match status" value="2"/>
</dbReference>
<keyword evidence="6" id="KW-0547">Nucleotide-binding</keyword>
<dbReference type="Gene3D" id="2.10.70.100">
    <property type="match status" value="1"/>
</dbReference>
<evidence type="ECO:0000256" key="7">
    <source>
        <dbReference type="ARBA" id="ARBA00022777"/>
    </source>
</evidence>
<dbReference type="SMART" id="SM00448">
    <property type="entry name" value="REC"/>
    <property type="match status" value="1"/>
</dbReference>
<reference evidence="21 22" key="1">
    <citation type="submission" date="2020-02" db="EMBL/GenBank/DDBJ databases">
        <title>Nitrogenibacter mangrovi gen. nov., sp. nov. isolated from mangrove sediment, a denitrifying betaproteobacterium.</title>
        <authorList>
            <person name="Liao H."/>
            <person name="Tian Y."/>
        </authorList>
    </citation>
    <scope>NUCLEOTIDE SEQUENCE [LARGE SCALE GENOMIC DNA]</scope>
    <source>
        <strain evidence="21 22">M9-3-2</strain>
    </source>
</reference>
<dbReference type="Pfam" id="PF00512">
    <property type="entry name" value="HisKA"/>
    <property type="match status" value="1"/>
</dbReference>
<dbReference type="Gene3D" id="3.30.565.10">
    <property type="entry name" value="Histidine kinase-like ATPase, C-terminal domain"/>
    <property type="match status" value="1"/>
</dbReference>
<dbReference type="PROSITE" id="PS50885">
    <property type="entry name" value="HAMP"/>
    <property type="match status" value="1"/>
</dbReference>
<feature type="coiled-coil region" evidence="15">
    <location>
        <begin position="595"/>
        <end position="626"/>
    </location>
</feature>
<feature type="domain" description="PAS" evidence="18">
    <location>
        <begin position="486"/>
        <end position="532"/>
    </location>
</feature>
<dbReference type="SMART" id="SM00387">
    <property type="entry name" value="HATPase_c"/>
    <property type="match status" value="1"/>
</dbReference>
<protein>
    <recommendedName>
        <fullName evidence="12">Sensory/regulatory protein RpfC</fullName>
        <ecNumber evidence="3">2.7.13.3</ecNumber>
    </recommendedName>
    <alternativeName>
        <fullName evidence="13">Virulence sensor protein BvgS</fullName>
    </alternativeName>
</protein>
<dbReference type="InterPro" id="IPR036097">
    <property type="entry name" value="HisK_dim/P_sf"/>
</dbReference>
<dbReference type="InterPro" id="IPR035965">
    <property type="entry name" value="PAS-like_dom_sf"/>
</dbReference>
<dbReference type="PROSITE" id="PS50110">
    <property type="entry name" value="RESPONSE_REGULATORY"/>
    <property type="match status" value="1"/>
</dbReference>
<keyword evidence="4 14" id="KW-0597">Phosphoprotein</keyword>
<dbReference type="Proteomes" id="UP000501991">
    <property type="component" value="Chromosome"/>
</dbReference>
<dbReference type="AlphaFoldDB" id="A0A6C1B3R8"/>
<dbReference type="SMART" id="SM00086">
    <property type="entry name" value="PAC"/>
    <property type="match status" value="2"/>
</dbReference>
<comment type="catalytic activity">
    <reaction evidence="1">
        <text>ATP + protein L-histidine = ADP + protein N-phospho-L-histidine.</text>
        <dbReference type="EC" id="2.7.13.3"/>
    </reaction>
</comment>
<evidence type="ECO:0000313" key="22">
    <source>
        <dbReference type="Proteomes" id="UP000501991"/>
    </source>
</evidence>
<dbReference type="InterPro" id="IPR036890">
    <property type="entry name" value="HATPase_C_sf"/>
</dbReference>
<dbReference type="InterPro" id="IPR000700">
    <property type="entry name" value="PAS-assoc_C"/>
</dbReference>
<evidence type="ECO:0000256" key="4">
    <source>
        <dbReference type="ARBA" id="ARBA00022553"/>
    </source>
</evidence>
<dbReference type="RefSeq" id="WP_173765827.1">
    <property type="nucleotide sequence ID" value="NZ_CP048836.1"/>
</dbReference>
<keyword evidence="9" id="KW-0902">Two-component regulatory system</keyword>
<name>A0A6C1B3R8_9RHOO</name>
<organism evidence="21 22">
    <name type="scientific">Nitrogeniibacter mangrovi</name>
    <dbReference type="NCBI Taxonomy" id="2016596"/>
    <lineage>
        <taxon>Bacteria</taxon>
        <taxon>Pseudomonadati</taxon>
        <taxon>Pseudomonadota</taxon>
        <taxon>Betaproteobacteria</taxon>
        <taxon>Rhodocyclales</taxon>
        <taxon>Zoogloeaceae</taxon>
        <taxon>Nitrogeniibacter</taxon>
    </lineage>
</organism>
<evidence type="ECO:0000256" key="6">
    <source>
        <dbReference type="ARBA" id="ARBA00022741"/>
    </source>
</evidence>
<dbReference type="PROSITE" id="PS50113">
    <property type="entry name" value="PAC"/>
    <property type="match status" value="2"/>
</dbReference>
<dbReference type="InterPro" id="IPR011006">
    <property type="entry name" value="CheY-like_superfamily"/>
</dbReference>
<feature type="domain" description="PAC" evidence="19">
    <location>
        <begin position="437"/>
        <end position="489"/>
    </location>
</feature>
<evidence type="ECO:0000259" key="18">
    <source>
        <dbReference type="PROSITE" id="PS50112"/>
    </source>
</evidence>
<dbReference type="InterPro" id="IPR000014">
    <property type="entry name" value="PAS"/>
</dbReference>
<evidence type="ECO:0000256" key="15">
    <source>
        <dbReference type="SAM" id="Coils"/>
    </source>
</evidence>
<dbReference type="InterPro" id="IPR013655">
    <property type="entry name" value="PAS_fold_3"/>
</dbReference>
<dbReference type="Gene3D" id="3.40.50.2300">
    <property type="match status" value="1"/>
</dbReference>
<dbReference type="SMART" id="SM00304">
    <property type="entry name" value="HAMP"/>
    <property type="match status" value="1"/>
</dbReference>
<dbReference type="KEGG" id="azq:G3580_12045"/>
<feature type="domain" description="HAMP" evidence="20">
    <location>
        <begin position="304"/>
        <end position="357"/>
    </location>
</feature>
<accession>A0A6C1B3R8</accession>
<dbReference type="EC" id="2.7.13.3" evidence="3"/>
<comment type="subcellular location">
    <subcellularLocation>
        <location evidence="2">Membrane</location>
    </subcellularLocation>
</comment>
<dbReference type="Gene3D" id="6.10.340.10">
    <property type="match status" value="1"/>
</dbReference>
<evidence type="ECO:0000256" key="10">
    <source>
        <dbReference type="ARBA" id="ARBA00058004"/>
    </source>
</evidence>
<dbReference type="PROSITE" id="PS50112">
    <property type="entry name" value="PAS"/>
    <property type="match status" value="1"/>
</dbReference>
<dbReference type="GO" id="GO:0016020">
    <property type="term" value="C:membrane"/>
    <property type="evidence" value="ECO:0007669"/>
    <property type="project" value="UniProtKB-SubCell"/>
</dbReference>
<evidence type="ECO:0000259" key="19">
    <source>
        <dbReference type="PROSITE" id="PS50113"/>
    </source>
</evidence>
<evidence type="ECO:0000259" key="16">
    <source>
        <dbReference type="PROSITE" id="PS50109"/>
    </source>
</evidence>
<evidence type="ECO:0000256" key="5">
    <source>
        <dbReference type="ARBA" id="ARBA00022679"/>
    </source>
</evidence>
<feature type="coiled-coil region" evidence="15">
    <location>
        <begin position="345"/>
        <end position="372"/>
    </location>
</feature>
<sequence>MRIRITVLALVMTSAGVWVFASYALTKLQSALEREGLAQLLIQARHLAADRDYRLKDYLLRLQSTAGILDHRRLDDPAYLQGFLAGRYRFQQQFAPGGFLLIGTDGRAIADYPVLPGRRGSDYGDRAYFRQALQTRQPVVDEPLMARKLQHPVVVLSVPVVDAQGEVLAVLAASLDLTEQSFLGAEMDAAELGHMERYLVSLSSNTIVTSTDRARVMLPMPPPGQSPIGDLLRRGFEGATISQTSSGVEKAFGVARMHTMNWVFLQALPTTVLFKPAYELRNTLLAGAILVTVMTLVGVILVLRRAIDPLEKTTRQLDAMSAGTTPLQALPVEGDPEVRSLQTSFNRLVRNLDRQQGELRQSEANLREAQRLARLGHWQWDLRSGFHRWSEEIYRLYGLDPALPPAAYPEVKQLFTPESWANLSAAIDACMKDGTPYQCDAEVVRADGARLWVTARGVGVRGGDGRVVQMHGTVQDITERKRAEERIRALSLAIEQSPESILITDLDGCIEYVNEAFILNTGYAREEVIGRTPSLLQSGVTPRSTYERLWATLADGRSWQGELFNRRKDGTEYVDWANITPLRQADGTISHYVAVQEDITERKRQMEELDRYRNQLEEMVAARTEEVVHAKNAAESANITLRLILSNAPMAVRIARVADDRVVFMNKAYGELVRRSESEAMAMDTRGYYVDPQVRDEIDRRVGQGEVVLNRLVELRVPDRPDVAHVWVLGSYVGIDYEGEQAVLAWLFDVTELQLSRARAEAANLAKSAFLATMSHEIRTPMNGVLGMAGLLQRTDLDAKQRRFVGHIEASGQHLLAIINDILDFSKIEAGKVQLVEEDFRLADLGQEAWAIIGDRASAKGLEQGSDGCDRDVMLRGDKVRLLQALVNFLGNAVKFTDNGRVTLGCRVVEETEQDCLMRFEVSDTGIGMTDEQQARVFDAFEQADSSASRKYQGTGLGLAITKRIAQMMGGDVGVTSRVGHGSRFWLTCRLGKVGAPVRAPSGVDMEAADAILSADYHGRRILVVEDDPTNLWVIQHLLEEVGLAVETAADGRQALERVEQAAYDLVFMDVQMPEMDGLAATQAIRALPGRERLPIIAITANAFDDDREQCFAAGMDDFIAKPFAPETVFEKVLAWLRHAHRSLPHETRWEGAGLVVTYHGTVHERDLAALITRFQADPRYTEVRYILHDFSDAERVIYTDAGVEEIAGRDAAAALGKRAHKVALVPDREDVRRLVATYLAVGLQSAERVRVFPDVDAARRWVES</sequence>
<feature type="domain" description="PAC" evidence="19">
    <location>
        <begin position="557"/>
        <end position="611"/>
    </location>
</feature>
<dbReference type="SUPFAM" id="SSF52172">
    <property type="entry name" value="CheY-like"/>
    <property type="match status" value="1"/>
</dbReference>
<dbReference type="GO" id="GO:0005524">
    <property type="term" value="F:ATP binding"/>
    <property type="evidence" value="ECO:0007669"/>
    <property type="project" value="UniProtKB-KW"/>
</dbReference>
<evidence type="ECO:0000259" key="20">
    <source>
        <dbReference type="PROSITE" id="PS50885"/>
    </source>
</evidence>
<dbReference type="Gene3D" id="3.30.450.20">
    <property type="entry name" value="PAS domain"/>
    <property type="match status" value="4"/>
</dbReference>
<evidence type="ECO:0000256" key="14">
    <source>
        <dbReference type="PROSITE-ProRule" id="PRU00169"/>
    </source>
</evidence>
<dbReference type="SUPFAM" id="SSF47384">
    <property type="entry name" value="Homodimeric domain of signal transducing histidine kinase"/>
    <property type="match status" value="1"/>
</dbReference>
<dbReference type="SUPFAM" id="SSF55785">
    <property type="entry name" value="PYP-like sensor domain (PAS domain)"/>
    <property type="match status" value="3"/>
</dbReference>
<evidence type="ECO:0000256" key="13">
    <source>
        <dbReference type="ARBA" id="ARBA00070152"/>
    </source>
</evidence>
<dbReference type="CDD" id="cd00130">
    <property type="entry name" value="PAS"/>
    <property type="match status" value="1"/>
</dbReference>
<evidence type="ECO:0000256" key="2">
    <source>
        <dbReference type="ARBA" id="ARBA00004370"/>
    </source>
</evidence>
<dbReference type="PANTHER" id="PTHR45339">
    <property type="entry name" value="HYBRID SIGNAL TRANSDUCTION HISTIDINE KINASE J"/>
    <property type="match status" value="1"/>
</dbReference>
<keyword evidence="22" id="KW-1185">Reference proteome</keyword>
<feature type="modified residue" description="4-aspartylphosphate" evidence="14">
    <location>
        <position position="1070"/>
    </location>
</feature>
<dbReference type="FunFam" id="3.30.565.10:FF:000010">
    <property type="entry name" value="Sensor histidine kinase RcsC"/>
    <property type="match status" value="1"/>
</dbReference>
<dbReference type="SMART" id="SM00388">
    <property type="entry name" value="HisKA"/>
    <property type="match status" value="1"/>
</dbReference>
<dbReference type="PROSITE" id="PS50109">
    <property type="entry name" value="HIS_KIN"/>
    <property type="match status" value="1"/>
</dbReference>
<dbReference type="GO" id="GO:0000155">
    <property type="term" value="F:phosphorelay sensor kinase activity"/>
    <property type="evidence" value="ECO:0007669"/>
    <property type="project" value="InterPro"/>
</dbReference>
<dbReference type="InterPro" id="IPR005467">
    <property type="entry name" value="His_kinase_dom"/>
</dbReference>
<keyword evidence="8" id="KW-0067">ATP-binding</keyword>
<comment type="function">
    <text evidence="10">Member of the two-component regulatory system BvgS/BvgA. Phosphorylates BvgA via a four-step phosphorelay in response to environmental signals.</text>
</comment>
<dbReference type="Pfam" id="PF02518">
    <property type="entry name" value="HATPase_c"/>
    <property type="match status" value="1"/>
</dbReference>
<feature type="domain" description="Response regulatory" evidence="17">
    <location>
        <begin position="1021"/>
        <end position="1137"/>
    </location>
</feature>
<dbReference type="SMART" id="SM00091">
    <property type="entry name" value="PAS"/>
    <property type="match status" value="3"/>
</dbReference>
<dbReference type="InterPro" id="IPR004358">
    <property type="entry name" value="Sig_transdc_His_kin-like_C"/>
</dbReference>
<evidence type="ECO:0000256" key="9">
    <source>
        <dbReference type="ARBA" id="ARBA00023012"/>
    </source>
</evidence>
<dbReference type="CDD" id="cd00082">
    <property type="entry name" value="HisKA"/>
    <property type="match status" value="1"/>
</dbReference>